<dbReference type="GO" id="GO:0042158">
    <property type="term" value="P:lipoprotein biosynthetic process"/>
    <property type="evidence" value="ECO:0007669"/>
    <property type="project" value="UniProtKB-UniRule"/>
</dbReference>
<dbReference type="EC" id="2.3.1.269" evidence="9"/>
<evidence type="ECO:0000256" key="5">
    <source>
        <dbReference type="ARBA" id="ARBA00022692"/>
    </source>
</evidence>
<organism evidence="11 12">
    <name type="scientific">Undibacterium fentianense</name>
    <dbReference type="NCBI Taxonomy" id="2828728"/>
    <lineage>
        <taxon>Bacteria</taxon>
        <taxon>Pseudomonadati</taxon>
        <taxon>Pseudomonadota</taxon>
        <taxon>Betaproteobacteria</taxon>
        <taxon>Burkholderiales</taxon>
        <taxon>Oxalobacteraceae</taxon>
        <taxon>Undibacterium</taxon>
    </lineage>
</organism>
<evidence type="ECO:0000313" key="11">
    <source>
        <dbReference type="EMBL" id="MBR7801189.1"/>
    </source>
</evidence>
<dbReference type="InterPro" id="IPR036526">
    <property type="entry name" value="C-N_Hydrolase_sf"/>
</dbReference>
<evidence type="ECO:0000313" key="12">
    <source>
        <dbReference type="Proteomes" id="UP000678545"/>
    </source>
</evidence>
<feature type="transmembrane region" description="Helical" evidence="9">
    <location>
        <begin position="34"/>
        <end position="52"/>
    </location>
</feature>
<comment type="subcellular location">
    <subcellularLocation>
        <location evidence="1 9">Cell membrane</location>
        <topology evidence="1 9">Multi-pass membrane protein</topology>
    </subcellularLocation>
</comment>
<keyword evidence="4 9" id="KW-0808">Transferase</keyword>
<dbReference type="InterPro" id="IPR004563">
    <property type="entry name" value="Apolipo_AcylTrfase"/>
</dbReference>
<dbReference type="Pfam" id="PF20154">
    <property type="entry name" value="LNT_N"/>
    <property type="match status" value="1"/>
</dbReference>
<dbReference type="AlphaFoldDB" id="A0A941E0X6"/>
<feature type="transmembrane region" description="Helical" evidence="9">
    <location>
        <begin position="490"/>
        <end position="511"/>
    </location>
</feature>
<reference evidence="11" key="1">
    <citation type="submission" date="2021-04" db="EMBL/GenBank/DDBJ databases">
        <title>novel species isolated from subtropical streams in China.</title>
        <authorList>
            <person name="Lu H."/>
        </authorList>
    </citation>
    <scope>NUCLEOTIDE SEQUENCE</scope>
    <source>
        <strain evidence="11">FT137W</strain>
    </source>
</reference>
<comment type="pathway">
    <text evidence="9">Protein modification; lipoprotein biosynthesis (N-acyl transfer).</text>
</comment>
<evidence type="ECO:0000256" key="1">
    <source>
        <dbReference type="ARBA" id="ARBA00004651"/>
    </source>
</evidence>
<feature type="transmembrane region" description="Helical" evidence="9">
    <location>
        <begin position="207"/>
        <end position="226"/>
    </location>
</feature>
<dbReference type="GO" id="GO:0016410">
    <property type="term" value="F:N-acyltransferase activity"/>
    <property type="evidence" value="ECO:0007669"/>
    <property type="project" value="UniProtKB-UniRule"/>
</dbReference>
<evidence type="ECO:0000256" key="7">
    <source>
        <dbReference type="ARBA" id="ARBA00023136"/>
    </source>
</evidence>
<evidence type="ECO:0000259" key="10">
    <source>
        <dbReference type="PROSITE" id="PS50263"/>
    </source>
</evidence>
<dbReference type="PANTHER" id="PTHR38686:SF1">
    <property type="entry name" value="APOLIPOPROTEIN N-ACYLTRANSFERASE"/>
    <property type="match status" value="1"/>
</dbReference>
<keyword evidence="7 9" id="KW-0472">Membrane</keyword>
<feature type="domain" description="CN hydrolase" evidence="10">
    <location>
        <begin position="239"/>
        <end position="483"/>
    </location>
</feature>
<comment type="function">
    <text evidence="9">Catalyzes the phospholipid dependent N-acylation of the N-terminal cysteine of apolipoprotein, the last step in lipoprotein maturation.</text>
</comment>
<accession>A0A941E0X6</accession>
<evidence type="ECO:0000256" key="8">
    <source>
        <dbReference type="ARBA" id="ARBA00023315"/>
    </source>
</evidence>
<gene>
    <name evidence="9 11" type="primary">lnt</name>
    <name evidence="11" type="ORF">KDM90_14370</name>
</gene>
<comment type="catalytic activity">
    <reaction evidence="9">
        <text>N-terminal S-1,2-diacyl-sn-glyceryl-L-cysteinyl-[lipoprotein] + a glycerophospholipid = N-acyl-S-1,2-diacyl-sn-glyceryl-L-cysteinyl-[lipoprotein] + a 2-acyl-sn-glycero-3-phospholipid + H(+)</text>
        <dbReference type="Rhea" id="RHEA:48228"/>
        <dbReference type="Rhea" id="RHEA-COMP:14681"/>
        <dbReference type="Rhea" id="RHEA-COMP:14684"/>
        <dbReference type="ChEBI" id="CHEBI:15378"/>
        <dbReference type="ChEBI" id="CHEBI:136912"/>
        <dbReference type="ChEBI" id="CHEBI:140656"/>
        <dbReference type="ChEBI" id="CHEBI:140657"/>
        <dbReference type="ChEBI" id="CHEBI:140660"/>
        <dbReference type="EC" id="2.3.1.269"/>
    </reaction>
</comment>
<evidence type="ECO:0000256" key="4">
    <source>
        <dbReference type="ARBA" id="ARBA00022679"/>
    </source>
</evidence>
<comment type="caution">
    <text evidence="11">The sequence shown here is derived from an EMBL/GenBank/DDBJ whole genome shotgun (WGS) entry which is preliminary data.</text>
</comment>
<feature type="transmembrane region" description="Helical" evidence="9">
    <location>
        <begin position="91"/>
        <end position="118"/>
    </location>
</feature>
<dbReference type="Gene3D" id="3.60.110.10">
    <property type="entry name" value="Carbon-nitrogen hydrolase"/>
    <property type="match status" value="1"/>
</dbReference>
<protein>
    <recommendedName>
        <fullName evidence="9">Apolipoprotein N-acyltransferase</fullName>
        <shortName evidence="9">ALP N-acyltransferase</shortName>
        <ecNumber evidence="9">2.3.1.269</ecNumber>
    </recommendedName>
</protein>
<dbReference type="GO" id="GO:0005886">
    <property type="term" value="C:plasma membrane"/>
    <property type="evidence" value="ECO:0007669"/>
    <property type="project" value="UniProtKB-SubCell"/>
</dbReference>
<dbReference type="PANTHER" id="PTHR38686">
    <property type="entry name" value="APOLIPOPROTEIN N-ACYLTRANSFERASE"/>
    <property type="match status" value="1"/>
</dbReference>
<dbReference type="NCBIfam" id="TIGR00546">
    <property type="entry name" value="lnt"/>
    <property type="match status" value="1"/>
</dbReference>
<feature type="transmembrane region" description="Helical" evidence="9">
    <location>
        <begin position="64"/>
        <end position="85"/>
    </location>
</feature>
<keyword evidence="6 9" id="KW-1133">Transmembrane helix</keyword>
<keyword evidence="8 9" id="KW-0012">Acyltransferase</keyword>
<dbReference type="InterPro" id="IPR003010">
    <property type="entry name" value="C-N_Hydrolase"/>
</dbReference>
<evidence type="ECO:0000256" key="6">
    <source>
        <dbReference type="ARBA" id="ARBA00022989"/>
    </source>
</evidence>
<keyword evidence="12" id="KW-1185">Reference proteome</keyword>
<dbReference type="Proteomes" id="UP000678545">
    <property type="component" value="Unassembled WGS sequence"/>
</dbReference>
<feature type="transmembrane region" description="Helical" evidence="9">
    <location>
        <begin position="130"/>
        <end position="151"/>
    </location>
</feature>
<name>A0A941E0X6_9BURK</name>
<comment type="similarity">
    <text evidence="2 9">Belongs to the CN hydrolase family. Apolipoprotein N-acyltransferase subfamily.</text>
</comment>
<evidence type="ECO:0000256" key="9">
    <source>
        <dbReference type="HAMAP-Rule" id="MF_01148"/>
    </source>
</evidence>
<keyword evidence="5 9" id="KW-0812">Transmembrane</keyword>
<proteinExistence type="inferred from homology"/>
<dbReference type="HAMAP" id="MF_01148">
    <property type="entry name" value="Lnt"/>
    <property type="match status" value="1"/>
</dbReference>
<dbReference type="EMBL" id="JAGSPJ010000006">
    <property type="protein sequence ID" value="MBR7801189.1"/>
    <property type="molecule type" value="Genomic_DNA"/>
</dbReference>
<evidence type="ECO:0000256" key="2">
    <source>
        <dbReference type="ARBA" id="ARBA00010065"/>
    </source>
</evidence>
<evidence type="ECO:0000256" key="3">
    <source>
        <dbReference type="ARBA" id="ARBA00022475"/>
    </source>
</evidence>
<dbReference type="Pfam" id="PF00795">
    <property type="entry name" value="CN_hydrolase"/>
    <property type="match status" value="1"/>
</dbReference>
<dbReference type="SUPFAM" id="SSF56317">
    <property type="entry name" value="Carbon-nitrogen hydrolase"/>
    <property type="match status" value="1"/>
</dbReference>
<dbReference type="PROSITE" id="PS50263">
    <property type="entry name" value="CN_HYDROLASE"/>
    <property type="match status" value="1"/>
</dbReference>
<feature type="transmembrane region" description="Helical" evidence="9">
    <location>
        <begin position="171"/>
        <end position="195"/>
    </location>
</feature>
<keyword evidence="3 9" id="KW-1003">Cell membrane</keyword>
<dbReference type="CDD" id="cd07571">
    <property type="entry name" value="ALP_N-acyl_transferase"/>
    <property type="match status" value="1"/>
</dbReference>
<sequence length="524" mass="57699">MRGFVSHLPLLSLPRACLVALLLGALNVLAFAPYAIWPIQLITPALLLVMLMDPAKWNPKQAALIGLCYGFGQFVLGVCWLVIAMSRYGGMPWALSVIALSALASFMALFPSLCFFLLQSLRLRWRARASLSYVVIFPVCWACTEFLRGYLFTGFPWLAVGYAHHQSPLAGYAPIVGVYGLGAIAMLCSACLAYIVVGLDRRTQLKALFGLVFIMFCGSGLHQMTWTKPYGQPLSVRLTQGNIDQGIKFTSSFLEETLAMYAGLMTEQAADLIATPETALPLLVSELPTNYLQRLQEFSQKTRSHLVIGVVSDDGNQRYSNSVLGIDGGVTPYRYDKHHLVPFGEYVPFGFRWFVNLMQIPLGEYSNPGVVQPAFAVKDQRVMPNICYEDLFGEEIAEQLRVQARSKEGAATILLNVSNLAWFGDLSAIPQHLQISQMRSLETGRPMLRSTNTGATAMIDARGNVIAAMPVLSRGTLAGEIQGMQGLTPYIRFGNGLWGGIAVLALAFVWWSSRRQTVTERNST</sequence>
<dbReference type="InterPro" id="IPR045378">
    <property type="entry name" value="LNT_N"/>
</dbReference>